<dbReference type="EMBL" id="SLWS01000009">
    <property type="protein sequence ID" value="TCO54188.1"/>
    <property type="molecule type" value="Genomic_DNA"/>
</dbReference>
<protein>
    <submittedName>
        <fullName evidence="2">Uncharacterized protein</fullName>
    </submittedName>
</protein>
<sequence length="342" mass="37766">MDAAQAISLVVEWVRSRGLDYPVQELTADRFEGGWCVYAPVMIADNDSDEPVRRSVFLVGESGRVEEVSSEDPVAEAREWFEESCIWFTASEPATGRAFAPDVPSHPDLGGASRPRRSAVYDRQAVDALAQALTHERDFAGWLAGRLRELSDLVGGSSRLTVRHPTAWAARHVSELAEPDADGPTEVWRTWPAVDPASLPDIDTAEWLLVPCVAAGEFLEGLESETDAATRLADTLADRVQEAPPWRACNVAELMPQFVALRRGPQIDADLDTIRRLVPDELLPTPSSGDPDVEALLRIAVDAEQQRREVVDLDVAATAAYRRVLDRLDLTFENYAFEAMFE</sequence>
<dbReference type="OrthoDB" id="4505613at2"/>
<evidence type="ECO:0000313" key="3">
    <source>
        <dbReference type="Proteomes" id="UP000295680"/>
    </source>
</evidence>
<dbReference type="AlphaFoldDB" id="A0A4R2JBU0"/>
<evidence type="ECO:0000313" key="2">
    <source>
        <dbReference type="EMBL" id="TCO54188.1"/>
    </source>
</evidence>
<name>A0A4R2JBU0_9PSEU</name>
<reference evidence="2 3" key="1">
    <citation type="submission" date="2019-03" db="EMBL/GenBank/DDBJ databases">
        <title>Genomic Encyclopedia of Type Strains, Phase IV (KMG-IV): sequencing the most valuable type-strain genomes for metagenomic binning, comparative biology and taxonomic classification.</title>
        <authorList>
            <person name="Goeker M."/>
        </authorList>
    </citation>
    <scope>NUCLEOTIDE SEQUENCE [LARGE SCALE GENOMIC DNA]</scope>
    <source>
        <strain evidence="2 3">DSM 45934</strain>
    </source>
</reference>
<feature type="region of interest" description="Disordered" evidence="1">
    <location>
        <begin position="98"/>
        <end position="117"/>
    </location>
</feature>
<evidence type="ECO:0000256" key="1">
    <source>
        <dbReference type="SAM" id="MobiDB-lite"/>
    </source>
</evidence>
<accession>A0A4R2JBU0</accession>
<gene>
    <name evidence="2" type="ORF">EV192_109168</name>
</gene>
<proteinExistence type="predicted"/>
<comment type="caution">
    <text evidence="2">The sequence shown here is derived from an EMBL/GenBank/DDBJ whole genome shotgun (WGS) entry which is preliminary data.</text>
</comment>
<keyword evidence="3" id="KW-1185">Reference proteome</keyword>
<dbReference type="Proteomes" id="UP000295680">
    <property type="component" value="Unassembled WGS sequence"/>
</dbReference>
<organism evidence="2 3">
    <name type="scientific">Actinocrispum wychmicini</name>
    <dbReference type="NCBI Taxonomy" id="1213861"/>
    <lineage>
        <taxon>Bacteria</taxon>
        <taxon>Bacillati</taxon>
        <taxon>Actinomycetota</taxon>
        <taxon>Actinomycetes</taxon>
        <taxon>Pseudonocardiales</taxon>
        <taxon>Pseudonocardiaceae</taxon>
        <taxon>Actinocrispum</taxon>
    </lineage>
</organism>
<dbReference type="RefSeq" id="WP_132123180.1">
    <property type="nucleotide sequence ID" value="NZ_SLWS01000009.1"/>
</dbReference>